<dbReference type="InterPro" id="IPR002168">
    <property type="entry name" value="Lipase_GDXG_HIS_AS"/>
</dbReference>
<proteinExistence type="inferred from homology"/>
<dbReference type="Gene3D" id="3.40.50.1820">
    <property type="entry name" value="alpha/beta hydrolase"/>
    <property type="match status" value="1"/>
</dbReference>
<reference evidence="3 4" key="1">
    <citation type="journal article" date="2015" name="Genome Announc.">
        <title>Complete Genome Sequence of Corynebacterium camporealensis DSM 44610, Isolated from the Milk of a Manchega Sheep with Subclinical Mastitis.</title>
        <authorList>
            <person name="Ruckert C."/>
            <person name="Albersmeier A."/>
            <person name="Winkler A."/>
            <person name="Tauch A."/>
        </authorList>
    </citation>
    <scope>NUCLEOTIDE SEQUENCE [LARGE SCALE GENOMIC DNA]</scope>
    <source>
        <strain evidence="3 4">DSM 44610</strain>
    </source>
</reference>
<dbReference type="InterPro" id="IPR050300">
    <property type="entry name" value="GDXG_lipolytic_enzyme"/>
</dbReference>
<dbReference type="Proteomes" id="UP000033566">
    <property type="component" value="Chromosome"/>
</dbReference>
<dbReference type="PANTHER" id="PTHR48081">
    <property type="entry name" value="AB HYDROLASE SUPERFAMILY PROTEIN C4A8.06C"/>
    <property type="match status" value="1"/>
</dbReference>
<accession>A0A0F6QVR1</accession>
<dbReference type="Pfam" id="PF07859">
    <property type="entry name" value="Abhydrolase_3"/>
    <property type="match status" value="1"/>
</dbReference>
<comment type="similarity">
    <text evidence="1">Belongs to the 'GDXG' lipolytic enzyme family.</text>
</comment>
<dbReference type="PANTHER" id="PTHR48081:SF8">
    <property type="entry name" value="ALPHA_BETA HYDROLASE FOLD-3 DOMAIN-CONTAINING PROTEIN-RELATED"/>
    <property type="match status" value="1"/>
</dbReference>
<dbReference type="EMBL" id="CP011311">
    <property type="protein sequence ID" value="AKE38525.1"/>
    <property type="molecule type" value="Genomic_DNA"/>
</dbReference>
<gene>
    <name evidence="3" type="ORF">UL81_02720</name>
</gene>
<evidence type="ECO:0000256" key="2">
    <source>
        <dbReference type="ARBA" id="ARBA00022801"/>
    </source>
</evidence>
<dbReference type="PROSITE" id="PS01173">
    <property type="entry name" value="LIPASE_GDXG_HIS"/>
    <property type="match status" value="1"/>
</dbReference>
<evidence type="ECO:0000313" key="3">
    <source>
        <dbReference type="EMBL" id="AKE38525.1"/>
    </source>
</evidence>
<dbReference type="PATRIC" id="fig|161896.4.peg.535"/>
<dbReference type="RefSeq" id="WP_236684495.1">
    <property type="nucleotide sequence ID" value="NZ_CP011311.1"/>
</dbReference>
<dbReference type="SUPFAM" id="SSF53474">
    <property type="entry name" value="alpha/beta-Hydrolases"/>
    <property type="match status" value="1"/>
</dbReference>
<dbReference type="GO" id="GO:0106435">
    <property type="term" value="F:carboxylesterase activity"/>
    <property type="evidence" value="ECO:0007669"/>
    <property type="project" value="UniProtKB-EC"/>
</dbReference>
<sequence length="335" mass="37123">MTQKMHTLNDEYSGRPVTADAWKALSGFREASAVAFHNYGYDEVRELYVKSCTANGLEESETLRHVDFDVKDFRVRLYDPRPESDRNDETPAVLFIHGGGWLMGNLETHHSAARRIALETRFPVVAVDYRLAPEHLYPAAHDDCRDALRWLSDSNAEHGLNVSNISLVGDSAGGQLVAFLANEFTGDDSVAPISSQVLIYPVVDLTEERLSKGASYQRVTEGFPLVADTMRWFIDTYLPEGQDRSTADLSPLLAELPENLPPAIVLTMDNDPLADEGGEYAAKLAQAGVEVIYKHLRGYHHGLFTSAGVMARGEAELSNISKFIIEHARSSEEDL</sequence>
<dbReference type="InterPro" id="IPR029058">
    <property type="entry name" value="AB_hydrolase_fold"/>
</dbReference>
<dbReference type="STRING" id="161896.UL81_02720"/>
<evidence type="ECO:0000313" key="4">
    <source>
        <dbReference type="Proteomes" id="UP000033566"/>
    </source>
</evidence>
<organism evidence="3 4">
    <name type="scientific">Corynebacterium camporealensis</name>
    <dbReference type="NCBI Taxonomy" id="161896"/>
    <lineage>
        <taxon>Bacteria</taxon>
        <taxon>Bacillati</taxon>
        <taxon>Actinomycetota</taxon>
        <taxon>Actinomycetes</taxon>
        <taxon>Mycobacteriales</taxon>
        <taxon>Corynebacteriaceae</taxon>
        <taxon>Corynebacterium</taxon>
    </lineage>
</organism>
<dbReference type="HOGENOM" id="CLU_012494_6_4_11"/>
<protein>
    <submittedName>
        <fullName evidence="3">Esterase/lipase</fullName>
        <ecNumber evidence="3">3.1.1.1</ecNumber>
    </submittedName>
</protein>
<dbReference type="InterPro" id="IPR013094">
    <property type="entry name" value="AB_hydrolase_3"/>
</dbReference>
<name>A0A0F6QVR1_9CORY</name>
<dbReference type="EC" id="3.1.1.1" evidence="3"/>
<keyword evidence="4" id="KW-1185">Reference proteome</keyword>
<dbReference type="KEGG" id="ccj:UL81_02720"/>
<evidence type="ECO:0000256" key="1">
    <source>
        <dbReference type="ARBA" id="ARBA00010515"/>
    </source>
</evidence>
<dbReference type="AlphaFoldDB" id="A0A0F6QVR1"/>
<keyword evidence="2 3" id="KW-0378">Hydrolase</keyword>